<reference evidence="6 7" key="1">
    <citation type="journal article" date="2013" name="Proc. Natl. Acad. Sci. U.S.A.">
        <title>Fine-scale variation in meiotic recombination in Mimulus inferred from population shotgun sequencing.</title>
        <authorList>
            <person name="Hellsten U."/>
            <person name="Wright K.M."/>
            <person name="Jenkins J."/>
            <person name="Shu S."/>
            <person name="Yuan Y."/>
            <person name="Wessler S.R."/>
            <person name="Schmutz J."/>
            <person name="Willis J.H."/>
            <person name="Rokhsar D.S."/>
        </authorList>
    </citation>
    <scope>NUCLEOTIDE SEQUENCE [LARGE SCALE GENOMIC DNA]</scope>
    <source>
        <strain evidence="7">cv. DUN x IM62</strain>
    </source>
</reference>
<dbReference type="Gene3D" id="3.40.50.2000">
    <property type="entry name" value="Glycogen Phosphorylase B"/>
    <property type="match status" value="2"/>
</dbReference>
<dbReference type="SUPFAM" id="SSF53756">
    <property type="entry name" value="UDP-Glycosyltransferase/glycogen phosphorylase"/>
    <property type="match status" value="1"/>
</dbReference>
<evidence type="ECO:0000256" key="4">
    <source>
        <dbReference type="RuleBase" id="RU003718"/>
    </source>
</evidence>
<dbReference type="eggNOG" id="KOG1192">
    <property type="taxonomic scope" value="Eukaryota"/>
</dbReference>
<dbReference type="PhylomeDB" id="A0A022QVQ4"/>
<dbReference type="CDD" id="cd03784">
    <property type="entry name" value="GT1_Gtf-like"/>
    <property type="match status" value="1"/>
</dbReference>
<organism evidence="6 7">
    <name type="scientific">Erythranthe guttata</name>
    <name type="common">Yellow monkey flower</name>
    <name type="synonym">Mimulus guttatus</name>
    <dbReference type="NCBI Taxonomy" id="4155"/>
    <lineage>
        <taxon>Eukaryota</taxon>
        <taxon>Viridiplantae</taxon>
        <taxon>Streptophyta</taxon>
        <taxon>Embryophyta</taxon>
        <taxon>Tracheophyta</taxon>
        <taxon>Spermatophyta</taxon>
        <taxon>Magnoliopsida</taxon>
        <taxon>eudicotyledons</taxon>
        <taxon>Gunneridae</taxon>
        <taxon>Pentapetalae</taxon>
        <taxon>asterids</taxon>
        <taxon>lamiids</taxon>
        <taxon>Lamiales</taxon>
        <taxon>Phrymaceae</taxon>
        <taxon>Erythranthe</taxon>
    </lineage>
</organism>
<name>A0A022QVQ4_ERYGU</name>
<keyword evidence="3 4" id="KW-0808">Transferase</keyword>
<proteinExistence type="inferred from homology"/>
<dbReference type="KEGG" id="egt:105963202"/>
<evidence type="ECO:0000313" key="7">
    <source>
        <dbReference type="Proteomes" id="UP000030748"/>
    </source>
</evidence>
<dbReference type="Pfam" id="PF00201">
    <property type="entry name" value="UDPGT"/>
    <property type="match status" value="1"/>
</dbReference>
<evidence type="ECO:0000256" key="5">
    <source>
        <dbReference type="RuleBase" id="RU362057"/>
    </source>
</evidence>
<sequence length="470" mass="51135">MKSHVAFLPSPGMGHMIPLFQLAKKLTLQHGFRVSFIVITTGASAAQNQFFHSAAAISPHLSIINLPAADVSGVISEEMRVVTQIAVIARESLKPLKPILAELKPSSLVVDIFTTDAIDTCTDLRIPVYSFFTASTALLTLSLYLPTLDREVEGEYVDLPAPVEIPGCRNMPTADLLDQVKDRTNDEYKWYLLHVSRLPYTAGILVNAWDDLDQQRIKALTENPFFKNLPTPPIYPVGPLIKDDEILTEKDATILAWLDSQPRESVLFVCLGSGGTLSSRQLIELAAGLELSRQRFLLVARPPTDASGAGAYFSVGSGGGEDADGLSVYFPDGFLDRTRGVGLVVPAWAPQMAVLRHRSTGGFLSHCGWNSTLESLVCGVPMIAWPLYAEQRMNATMLVEEVGVAVKVVADAEAEVIGREEIGRVVRAVMEGEEGKVIRRRAGELKENALKASENGGGLSRFVDICHLDI</sequence>
<dbReference type="AlphaFoldDB" id="A0A022QVQ4"/>
<keyword evidence="7" id="KW-1185">Reference proteome</keyword>
<evidence type="ECO:0000256" key="2">
    <source>
        <dbReference type="ARBA" id="ARBA00022676"/>
    </source>
</evidence>
<dbReference type="EMBL" id="KI630827">
    <property type="protein sequence ID" value="EYU32802.1"/>
    <property type="molecule type" value="Genomic_DNA"/>
</dbReference>
<dbReference type="FunFam" id="3.40.50.2000:FF:000056">
    <property type="entry name" value="Glycosyltransferase"/>
    <property type="match status" value="1"/>
</dbReference>
<protein>
    <recommendedName>
        <fullName evidence="5">Glycosyltransferase</fullName>
        <ecNumber evidence="5">2.4.1.-</ecNumber>
    </recommendedName>
</protein>
<keyword evidence="2 4" id="KW-0328">Glycosyltransferase</keyword>
<evidence type="ECO:0000256" key="3">
    <source>
        <dbReference type="ARBA" id="ARBA00022679"/>
    </source>
</evidence>
<dbReference type="EC" id="2.4.1.-" evidence="5"/>
<dbReference type="OrthoDB" id="5835829at2759"/>
<dbReference type="GO" id="GO:0035251">
    <property type="term" value="F:UDP-glucosyltransferase activity"/>
    <property type="evidence" value="ECO:0000318"/>
    <property type="project" value="GO_Central"/>
</dbReference>
<comment type="similarity">
    <text evidence="1 4">Belongs to the UDP-glycosyltransferase family.</text>
</comment>
<evidence type="ECO:0000313" key="6">
    <source>
        <dbReference type="EMBL" id="EYU32802.1"/>
    </source>
</evidence>
<dbReference type="PROSITE" id="PS00375">
    <property type="entry name" value="UDPGT"/>
    <property type="match status" value="1"/>
</dbReference>
<dbReference type="Proteomes" id="UP000030748">
    <property type="component" value="Unassembled WGS sequence"/>
</dbReference>
<dbReference type="PANTHER" id="PTHR48046:SF4">
    <property type="entry name" value="GLYCOSYLTRANSFERASE"/>
    <property type="match status" value="1"/>
</dbReference>
<gene>
    <name evidence="6" type="ORF">MIMGU_mgv1a005797mg</name>
</gene>
<dbReference type="InterPro" id="IPR002213">
    <property type="entry name" value="UDP_glucos_trans"/>
</dbReference>
<dbReference type="PANTHER" id="PTHR48046">
    <property type="entry name" value="UDP-GLYCOSYLTRANSFERASE 72E1"/>
    <property type="match status" value="1"/>
</dbReference>
<dbReference type="OMA" id="QTELAWG"/>
<dbReference type="InterPro" id="IPR035595">
    <property type="entry name" value="UDP_glycos_trans_CS"/>
</dbReference>
<accession>A0A022QVQ4</accession>
<evidence type="ECO:0000256" key="1">
    <source>
        <dbReference type="ARBA" id="ARBA00009995"/>
    </source>
</evidence>
<dbReference type="STRING" id="4155.A0A022QVQ4"/>